<comment type="caution">
    <text evidence="3">The sequence shown here is derived from an EMBL/GenBank/DDBJ whole genome shotgun (WGS) entry which is preliminary data.</text>
</comment>
<dbReference type="InterPro" id="IPR000835">
    <property type="entry name" value="HTH_MarR-typ"/>
</dbReference>
<dbReference type="InterPro" id="IPR000600">
    <property type="entry name" value="ROK"/>
</dbReference>
<comment type="similarity">
    <text evidence="1">Belongs to the ROK (NagC/XylR) family.</text>
</comment>
<gene>
    <name evidence="3" type="ORF">GR212_29695</name>
</gene>
<evidence type="ECO:0000313" key="4">
    <source>
        <dbReference type="Proteomes" id="UP000483035"/>
    </source>
</evidence>
<protein>
    <submittedName>
        <fullName evidence="3">ROK family protein</fullName>
    </submittedName>
</protein>
<evidence type="ECO:0000259" key="2">
    <source>
        <dbReference type="Pfam" id="PF01047"/>
    </source>
</evidence>
<dbReference type="Gene3D" id="1.10.10.10">
    <property type="entry name" value="Winged helix-like DNA-binding domain superfamily/Winged helix DNA-binding domain"/>
    <property type="match status" value="1"/>
</dbReference>
<dbReference type="InterPro" id="IPR036388">
    <property type="entry name" value="WH-like_DNA-bd_sf"/>
</dbReference>
<name>A0A6L9UED3_9HYPH</name>
<feature type="domain" description="HTH marR-type" evidence="2">
    <location>
        <begin position="30"/>
        <end position="75"/>
    </location>
</feature>
<dbReference type="Pfam" id="PF00480">
    <property type="entry name" value="ROK"/>
    <property type="match status" value="1"/>
</dbReference>
<reference evidence="3 4" key="1">
    <citation type="submission" date="2019-12" db="EMBL/GenBank/DDBJ databases">
        <title>Rhizobium genotypes associated with high levels of biological nitrogen fixation by grain legumes in a temperate-maritime cropping system.</title>
        <authorList>
            <person name="Maluk M."/>
            <person name="Francesc Ferrando Molina F."/>
            <person name="Lopez Del Egido L."/>
            <person name="Lafos M."/>
            <person name="Langarica-Fuentes A."/>
            <person name="Gebre Yohannes G."/>
            <person name="Young M.W."/>
            <person name="Martin P."/>
            <person name="Gantlett R."/>
            <person name="Kenicer G."/>
            <person name="Hawes C."/>
            <person name="Begg G.S."/>
            <person name="Quilliam R.S."/>
            <person name="Squire G.R."/>
            <person name="Poole P.S."/>
            <person name="Young P.W."/>
            <person name="Iannetta P.M."/>
            <person name="James E.K."/>
        </authorList>
    </citation>
    <scope>NUCLEOTIDE SEQUENCE [LARGE SCALE GENOMIC DNA]</scope>
    <source>
        <strain evidence="3 4">JHI1118</strain>
    </source>
</reference>
<dbReference type="InterPro" id="IPR043129">
    <property type="entry name" value="ATPase_NBD"/>
</dbReference>
<sequence length="420" mass="44567">MARGGMCYRLACIVRLDGEALADQTIAKYLNELSILTMLRIQGQASRIEIARYLSVTPATVTRLVNSLIERGLVRDIELSPNPGRPANREPGRPATSVALNTDGAFFFGVEVGVDVLRFALLDLAATVVDSSEMPFHDRMSPDQVAGEIARRVGKLRRDPIYRDSLKGVGIAFPGIVRSDGFVVNLPIVGWRNVDFPALLSEAIDLPLFIENDANAGAFGCVYTDPSLPNTCSLFLKLDAGCGGAVVVDGRLLRGANGTAGEFGHLRLSEDGPLCGCGNRGCLESRIGLSAIAQQFLETSDLSGIELTQLPEHIVEAARGGDGRAIETIDSFVHWLVLGLVSLVNLYNPSVVFLGGPLAKLAEAAIDRISEGIGRGIVTGIPAPTLMLSTLGSYEGAIGAASIAHHHTFDISRVGIIAGR</sequence>
<organism evidence="3 4">
    <name type="scientific">Rhizobium lusitanum</name>
    <dbReference type="NCBI Taxonomy" id="293958"/>
    <lineage>
        <taxon>Bacteria</taxon>
        <taxon>Pseudomonadati</taxon>
        <taxon>Pseudomonadota</taxon>
        <taxon>Alphaproteobacteria</taxon>
        <taxon>Hyphomicrobiales</taxon>
        <taxon>Rhizobiaceae</taxon>
        <taxon>Rhizobium/Agrobacterium group</taxon>
        <taxon>Rhizobium</taxon>
    </lineage>
</organism>
<dbReference type="PANTHER" id="PTHR18964">
    <property type="entry name" value="ROK (REPRESSOR, ORF, KINASE) FAMILY"/>
    <property type="match status" value="1"/>
</dbReference>
<dbReference type="PROSITE" id="PS01125">
    <property type="entry name" value="ROK"/>
    <property type="match status" value="1"/>
</dbReference>
<dbReference type="SUPFAM" id="SSF53067">
    <property type="entry name" value="Actin-like ATPase domain"/>
    <property type="match status" value="1"/>
</dbReference>
<dbReference type="Gene3D" id="3.30.420.40">
    <property type="match status" value="2"/>
</dbReference>
<dbReference type="PANTHER" id="PTHR18964:SF149">
    <property type="entry name" value="BIFUNCTIONAL UDP-N-ACETYLGLUCOSAMINE 2-EPIMERASE_N-ACETYLMANNOSAMINE KINASE"/>
    <property type="match status" value="1"/>
</dbReference>
<dbReference type="InterPro" id="IPR049874">
    <property type="entry name" value="ROK_cs"/>
</dbReference>
<accession>A0A6L9UED3</accession>
<evidence type="ECO:0000256" key="1">
    <source>
        <dbReference type="ARBA" id="ARBA00006479"/>
    </source>
</evidence>
<dbReference type="GO" id="GO:0003700">
    <property type="term" value="F:DNA-binding transcription factor activity"/>
    <property type="evidence" value="ECO:0007669"/>
    <property type="project" value="InterPro"/>
</dbReference>
<dbReference type="Pfam" id="PF01047">
    <property type="entry name" value="MarR"/>
    <property type="match status" value="1"/>
</dbReference>
<dbReference type="AlphaFoldDB" id="A0A6L9UED3"/>
<evidence type="ECO:0000313" key="3">
    <source>
        <dbReference type="EMBL" id="NEI73731.1"/>
    </source>
</evidence>
<dbReference type="EMBL" id="WUEY01000021">
    <property type="protein sequence ID" value="NEI73731.1"/>
    <property type="molecule type" value="Genomic_DNA"/>
</dbReference>
<dbReference type="InterPro" id="IPR036390">
    <property type="entry name" value="WH_DNA-bd_sf"/>
</dbReference>
<dbReference type="Proteomes" id="UP000483035">
    <property type="component" value="Unassembled WGS sequence"/>
</dbReference>
<dbReference type="SUPFAM" id="SSF46785">
    <property type="entry name" value="Winged helix' DNA-binding domain"/>
    <property type="match status" value="1"/>
</dbReference>
<proteinExistence type="inferred from homology"/>